<dbReference type="AlphaFoldDB" id="A0A8D0KFC3"/>
<name>A0A8D0KFC3_SALMN</name>
<reference evidence="1" key="2">
    <citation type="submission" date="2025-09" db="UniProtKB">
        <authorList>
            <consortium name="Ensembl"/>
        </authorList>
    </citation>
    <scope>IDENTIFICATION</scope>
</reference>
<dbReference type="Gene3D" id="3.30.70.600">
    <property type="entry name" value="Ribosomal protein S10 domain"/>
    <property type="match status" value="1"/>
</dbReference>
<dbReference type="Ensembl" id="ENSSMRT00000025176.1">
    <property type="protein sequence ID" value="ENSSMRP00000021487.1"/>
    <property type="gene ID" value="ENSSMRG00000016717.1"/>
</dbReference>
<organism evidence="1 2">
    <name type="scientific">Salvator merianae</name>
    <name type="common">Argentine black and white tegu</name>
    <name type="synonym">Tupinambis merianae</name>
    <dbReference type="NCBI Taxonomy" id="96440"/>
    <lineage>
        <taxon>Eukaryota</taxon>
        <taxon>Metazoa</taxon>
        <taxon>Chordata</taxon>
        <taxon>Craniata</taxon>
        <taxon>Vertebrata</taxon>
        <taxon>Euteleostomi</taxon>
        <taxon>Lepidosauria</taxon>
        <taxon>Squamata</taxon>
        <taxon>Bifurcata</taxon>
        <taxon>Unidentata</taxon>
        <taxon>Episquamata</taxon>
        <taxon>Laterata</taxon>
        <taxon>Teiioidea</taxon>
        <taxon>Teiidae</taxon>
        <taxon>Salvator</taxon>
    </lineage>
</organism>
<evidence type="ECO:0000313" key="2">
    <source>
        <dbReference type="Proteomes" id="UP000694421"/>
    </source>
</evidence>
<reference evidence="1" key="1">
    <citation type="submission" date="2025-08" db="UniProtKB">
        <authorList>
            <consortium name="Ensembl"/>
        </authorList>
    </citation>
    <scope>IDENTIFICATION</scope>
</reference>
<keyword evidence="2" id="KW-1185">Reference proteome</keyword>
<dbReference type="Proteomes" id="UP000694421">
    <property type="component" value="Unplaced"/>
</dbReference>
<sequence length="64" mass="7282">MLMYRELPVEEEEAVHQIRISLTSCSVKSLGKVCAFLTEGLRKEMKVKGLLSFLPGFCEKENMC</sequence>
<evidence type="ECO:0000313" key="1">
    <source>
        <dbReference type="Ensembl" id="ENSSMRP00000021487.1"/>
    </source>
</evidence>
<dbReference type="InterPro" id="IPR036838">
    <property type="entry name" value="Ribosomal_uS10_dom_sf"/>
</dbReference>
<accession>A0A8D0KFC3</accession>
<proteinExistence type="predicted"/>
<protein>
    <submittedName>
        <fullName evidence="1">Uncharacterized protein</fullName>
    </submittedName>
</protein>